<dbReference type="PROSITE" id="PS50203">
    <property type="entry name" value="CALPAIN_CAT"/>
    <property type="match status" value="1"/>
</dbReference>
<reference evidence="8 9" key="1">
    <citation type="submission" date="2020-10" db="EMBL/GenBank/DDBJ databases">
        <title>Pygocentrus nattereri (red-bellied piranha) genome, fPygNat1, primary haplotype.</title>
        <authorList>
            <person name="Myers G."/>
            <person name="Meyer A."/>
            <person name="Karagic N."/>
            <person name="Pippel M."/>
            <person name="Winkler S."/>
            <person name="Tracey A."/>
            <person name="Wood J."/>
            <person name="Formenti G."/>
            <person name="Howe K."/>
            <person name="Fedrigo O."/>
            <person name="Jarvis E.D."/>
        </authorList>
    </citation>
    <scope>NUCLEOTIDE SEQUENCE [LARGE SCALE GENOMIC DNA]</scope>
</reference>
<dbReference type="FunFam" id="3.90.70.10:FF:000001">
    <property type="entry name" value="Calpain-1 catalytic subunit"/>
    <property type="match status" value="1"/>
</dbReference>
<dbReference type="PRINTS" id="PR00704">
    <property type="entry name" value="CALPAIN"/>
</dbReference>
<reference evidence="8" key="3">
    <citation type="submission" date="2025-09" db="UniProtKB">
        <authorList>
            <consortium name="Ensembl"/>
        </authorList>
    </citation>
    <scope>IDENTIFICATION</scope>
</reference>
<evidence type="ECO:0000256" key="5">
    <source>
        <dbReference type="PIRSR" id="PIRSR622684-1"/>
    </source>
</evidence>
<evidence type="ECO:0000256" key="6">
    <source>
        <dbReference type="PROSITE-ProRule" id="PRU00239"/>
    </source>
</evidence>
<evidence type="ECO:0000256" key="1">
    <source>
        <dbReference type="ARBA" id="ARBA00007623"/>
    </source>
</evidence>
<dbReference type="InterPro" id="IPR022682">
    <property type="entry name" value="Calpain_domain_III"/>
</dbReference>
<dbReference type="GeneTree" id="ENSGT00940000154784"/>
<evidence type="ECO:0000313" key="9">
    <source>
        <dbReference type="Proteomes" id="UP001501920"/>
    </source>
</evidence>
<dbReference type="Pfam" id="PF00648">
    <property type="entry name" value="Peptidase_C2"/>
    <property type="match status" value="1"/>
</dbReference>
<dbReference type="InterPro" id="IPR022684">
    <property type="entry name" value="Calpain_cysteine_protease"/>
</dbReference>
<dbReference type="GO" id="GO:0004198">
    <property type="term" value="F:calcium-dependent cysteine-type endopeptidase activity"/>
    <property type="evidence" value="ECO:0007669"/>
    <property type="project" value="InterPro"/>
</dbReference>
<dbReference type="CDD" id="cd00214">
    <property type="entry name" value="Calpain_III"/>
    <property type="match status" value="1"/>
</dbReference>
<dbReference type="InterPro" id="IPR036213">
    <property type="entry name" value="Calpain_III_sf"/>
</dbReference>
<dbReference type="InterPro" id="IPR000169">
    <property type="entry name" value="Pept_cys_AS"/>
</dbReference>
<feature type="active site" evidence="5 6">
    <location>
        <position position="256"/>
    </location>
</feature>
<dbReference type="PANTHER" id="PTHR10183">
    <property type="entry name" value="CALPAIN"/>
    <property type="match status" value="1"/>
</dbReference>
<sequence length="481" mass="53720">MKTNTSNKLVKFLNQDYDTLKAQCLSKKALFSDPTFPAAPESLGFNLLGPNSDMAKEVVWKRPKDIIQNPKFIVGGATKADINQGALGDCWLMAAIASLTLDPDILARVIHPEQNFEENYAGIFHFQLWQYGQWVDVVIDDLLPTRNGKLLFVHSLDKNEFWSALLEKAYAKVNGSYEALKGGSATEGFEDFTGGIAELYELNKAPSNLFNIMKKALSRGSLLSTSISVKDVTKEQLVKTHAYSITAAEELVRLRNPWGHKEWNGAWSDNSKEWDYVLPQEKAKLNYSADDGEFWMAYSDFVERYSKVEICNLTPDLSSSDHVGQWALQQFEGNWKNGSTAGGSSKNTATFSSNPQFVMNLDHESHGGMHTCSVLVGLMQKDMRKERKLGHNFNNICFAVYPHKGGKLSHEVLSTAKAAFTSEHYARREVSQRFALPPGQYIIIPSTYEPNHEGSFLTQVPLVGVSAPTMYITAAKYLTTQ</sequence>
<evidence type="ECO:0000313" key="8">
    <source>
        <dbReference type="Ensembl" id="ENSPNAP00000020332.2"/>
    </source>
</evidence>
<proteinExistence type="inferred from homology"/>
<dbReference type="Pfam" id="PF01067">
    <property type="entry name" value="Calpain_III"/>
    <property type="match status" value="1"/>
</dbReference>
<organism evidence="8 9">
    <name type="scientific">Pygocentrus nattereri</name>
    <name type="common">Red-bellied piranha</name>
    <dbReference type="NCBI Taxonomy" id="42514"/>
    <lineage>
        <taxon>Eukaryota</taxon>
        <taxon>Metazoa</taxon>
        <taxon>Chordata</taxon>
        <taxon>Craniata</taxon>
        <taxon>Vertebrata</taxon>
        <taxon>Euteleostomi</taxon>
        <taxon>Actinopterygii</taxon>
        <taxon>Neopterygii</taxon>
        <taxon>Teleostei</taxon>
        <taxon>Ostariophysi</taxon>
        <taxon>Characiformes</taxon>
        <taxon>Characoidei</taxon>
        <taxon>Pygocentrus</taxon>
    </lineage>
</organism>
<name>A0A3B4D7K3_PYGNA</name>
<dbReference type="InterPro" id="IPR038765">
    <property type="entry name" value="Papain-like_cys_pep_sf"/>
</dbReference>
<dbReference type="InterPro" id="IPR022683">
    <property type="entry name" value="Calpain_III"/>
</dbReference>
<dbReference type="SMART" id="SM00720">
    <property type="entry name" value="calpain_III"/>
    <property type="match status" value="1"/>
</dbReference>
<keyword evidence="3 6" id="KW-0378">Hydrolase</keyword>
<dbReference type="Gene3D" id="3.90.70.10">
    <property type="entry name" value="Cysteine proteinases"/>
    <property type="match status" value="1"/>
</dbReference>
<dbReference type="GO" id="GO:0006508">
    <property type="term" value="P:proteolysis"/>
    <property type="evidence" value="ECO:0007669"/>
    <property type="project" value="UniProtKB-KW"/>
</dbReference>
<comment type="similarity">
    <text evidence="1">Belongs to the peptidase C2 family.</text>
</comment>
<dbReference type="Proteomes" id="UP001501920">
    <property type="component" value="Chromosome 25"/>
</dbReference>
<dbReference type="Gene3D" id="2.60.120.380">
    <property type="match status" value="1"/>
</dbReference>
<dbReference type="PROSITE" id="PS00139">
    <property type="entry name" value="THIOL_PROTEASE_CYS"/>
    <property type="match status" value="1"/>
</dbReference>
<evidence type="ECO:0000256" key="2">
    <source>
        <dbReference type="ARBA" id="ARBA00022670"/>
    </source>
</evidence>
<protein>
    <recommendedName>
        <fullName evidence="7">Calpain catalytic domain-containing protein</fullName>
    </recommendedName>
</protein>
<dbReference type="InterPro" id="IPR033883">
    <property type="entry name" value="C2_III"/>
</dbReference>
<accession>A0A3B4D7K3</accession>
<dbReference type="InterPro" id="IPR001300">
    <property type="entry name" value="Peptidase_C2_calpain_cat"/>
</dbReference>
<evidence type="ECO:0000256" key="3">
    <source>
        <dbReference type="ARBA" id="ARBA00022801"/>
    </source>
</evidence>
<dbReference type="STRING" id="42514.ENSPNAP00000020332"/>
<keyword evidence="9" id="KW-1185">Reference proteome</keyword>
<dbReference type="Ensembl" id="ENSPNAT00000030819.2">
    <property type="protein sequence ID" value="ENSPNAP00000020332.2"/>
    <property type="gene ID" value="ENSPNAG00000027167.2"/>
</dbReference>
<keyword evidence="4 6" id="KW-0788">Thiol protease</keyword>
<dbReference type="SUPFAM" id="SSF54001">
    <property type="entry name" value="Cysteine proteinases"/>
    <property type="match status" value="1"/>
</dbReference>
<feature type="active site" evidence="5 6">
    <location>
        <position position="241"/>
    </location>
</feature>
<dbReference type="SMART" id="SM00230">
    <property type="entry name" value="CysPc"/>
    <property type="match status" value="1"/>
</dbReference>
<dbReference type="SUPFAM" id="SSF49758">
    <property type="entry name" value="Calpain large subunit, middle domain (domain III)"/>
    <property type="match status" value="1"/>
</dbReference>
<feature type="active site" evidence="5 6">
    <location>
        <position position="90"/>
    </location>
</feature>
<dbReference type="AlphaFoldDB" id="A0A3B4D7K3"/>
<dbReference type="CDD" id="cd00044">
    <property type="entry name" value="CysPc"/>
    <property type="match status" value="1"/>
</dbReference>
<reference evidence="8" key="2">
    <citation type="submission" date="2025-08" db="UniProtKB">
        <authorList>
            <consortium name="Ensembl"/>
        </authorList>
    </citation>
    <scope>IDENTIFICATION</scope>
</reference>
<dbReference type="GO" id="GO:0005737">
    <property type="term" value="C:cytoplasm"/>
    <property type="evidence" value="ECO:0007669"/>
    <property type="project" value="TreeGrafter"/>
</dbReference>
<feature type="domain" description="Calpain catalytic" evidence="7">
    <location>
        <begin position="30"/>
        <end position="314"/>
    </location>
</feature>
<dbReference type="OMA" id="LFHGRWA"/>
<dbReference type="PANTHER" id="PTHR10183:SF409">
    <property type="entry name" value="CALPAIN-8"/>
    <property type="match status" value="1"/>
</dbReference>
<evidence type="ECO:0000259" key="7">
    <source>
        <dbReference type="PROSITE" id="PS50203"/>
    </source>
</evidence>
<evidence type="ECO:0000256" key="4">
    <source>
        <dbReference type="ARBA" id="ARBA00022807"/>
    </source>
</evidence>
<keyword evidence="2 6" id="KW-0645">Protease</keyword>